<dbReference type="RefSeq" id="WP_066444678.1">
    <property type="nucleotide sequence ID" value="NZ_JANKBF010000002.1"/>
</dbReference>
<evidence type="ECO:0000313" key="2">
    <source>
        <dbReference type="Proteomes" id="UP000295515"/>
    </source>
</evidence>
<organism evidence="1 2">
    <name type="scientific">Longibaculum muris</name>
    <dbReference type="NCBI Taxonomy" id="1796628"/>
    <lineage>
        <taxon>Bacteria</taxon>
        <taxon>Bacillati</taxon>
        <taxon>Bacillota</taxon>
        <taxon>Erysipelotrichia</taxon>
        <taxon>Erysipelotrichales</taxon>
        <taxon>Coprobacillaceae</taxon>
        <taxon>Longibaculum</taxon>
    </lineage>
</organism>
<dbReference type="Proteomes" id="UP000295515">
    <property type="component" value="Unassembled WGS sequence"/>
</dbReference>
<evidence type="ECO:0008006" key="3">
    <source>
        <dbReference type="Google" id="ProtNLM"/>
    </source>
</evidence>
<sequence length="69" mass="8042">MGNSTFMDASEIMKVTGMSEGYAYKLIKQLNLELEQKGFITIRGRISKKYFEERIYGLRKDDENASLQR</sequence>
<dbReference type="EMBL" id="SMCQ01000001">
    <property type="protein sequence ID" value="TCW03121.1"/>
    <property type="molecule type" value="Genomic_DNA"/>
</dbReference>
<accession>A0A4R3ZB68</accession>
<evidence type="ECO:0000313" key="1">
    <source>
        <dbReference type="EMBL" id="TCW03121.1"/>
    </source>
</evidence>
<comment type="caution">
    <text evidence="1">The sequence shown here is derived from an EMBL/GenBank/DDBJ whole genome shotgun (WGS) entry which is preliminary data.</text>
</comment>
<dbReference type="AlphaFoldDB" id="A0A4R3ZB68"/>
<protein>
    <recommendedName>
        <fullName evidence="3">DNA-binding protein</fullName>
    </recommendedName>
</protein>
<gene>
    <name evidence="1" type="ORF">EDD60_101428</name>
</gene>
<keyword evidence="2" id="KW-1185">Reference proteome</keyword>
<name>A0A4R3ZB68_9FIRM</name>
<reference evidence="1 2" key="1">
    <citation type="submission" date="2019-03" db="EMBL/GenBank/DDBJ databases">
        <title>Genomic Encyclopedia of Type Strains, Phase IV (KMG-IV): sequencing the most valuable type-strain genomes for metagenomic binning, comparative biology and taxonomic classification.</title>
        <authorList>
            <person name="Goeker M."/>
        </authorList>
    </citation>
    <scope>NUCLEOTIDE SEQUENCE [LARGE SCALE GENOMIC DNA]</scope>
    <source>
        <strain evidence="1 2">DSM 29487</strain>
    </source>
</reference>
<dbReference type="GeneID" id="98914245"/>
<proteinExistence type="predicted"/>